<dbReference type="AlphaFoldDB" id="C7MQQ9"/>
<name>C7MQQ9_SACVD</name>
<proteinExistence type="predicted"/>
<evidence type="ECO:0000313" key="1">
    <source>
        <dbReference type="EMBL" id="ACU98586.1"/>
    </source>
</evidence>
<protein>
    <submittedName>
        <fullName evidence="1">Uncharacterized protein</fullName>
    </submittedName>
</protein>
<evidence type="ECO:0000313" key="2">
    <source>
        <dbReference type="Proteomes" id="UP000000841"/>
    </source>
</evidence>
<organism evidence="1 2">
    <name type="scientific">Saccharomonospora viridis (strain ATCC 15386 / DSM 43017 / JCM 3036 / CCUG 5913 / NBRC 12207 / NCIMB 9602 / P101)</name>
    <name type="common">Thermoactinomyces viridis</name>
    <dbReference type="NCBI Taxonomy" id="471857"/>
    <lineage>
        <taxon>Bacteria</taxon>
        <taxon>Bacillati</taxon>
        <taxon>Actinomycetota</taxon>
        <taxon>Actinomycetes</taxon>
        <taxon>Pseudonocardiales</taxon>
        <taxon>Pseudonocardiaceae</taxon>
        <taxon>Saccharomonospora</taxon>
    </lineage>
</organism>
<sequence>MNRQRCAIRVRVEPAQCVVPAPCDADPCLYAVSRVVFSRSFCDRDSGVDGRHEDEGGAVTDRLDVVRPFGAEPVECPLRSRVPGIDVAGASTTGPSDGAGCGVGYSVRSRLSNGVGAGQLRECEPVDRVSFMW</sequence>
<dbReference type="KEGG" id="svi:Svir_36330"/>
<reference evidence="1 2" key="1">
    <citation type="journal article" date="2009" name="Stand. Genomic Sci.">
        <title>Complete genome sequence of Saccharomonospora viridis type strain (P101).</title>
        <authorList>
            <person name="Pati A."/>
            <person name="Sikorski J."/>
            <person name="Nolan M."/>
            <person name="Lapidus A."/>
            <person name="Copeland A."/>
            <person name="Glavina Del Rio T."/>
            <person name="Lucas S."/>
            <person name="Chen F."/>
            <person name="Tice H."/>
            <person name="Pitluck S."/>
            <person name="Cheng J.F."/>
            <person name="Chertkov O."/>
            <person name="Brettin T."/>
            <person name="Han C."/>
            <person name="Detter J.C."/>
            <person name="Kuske C."/>
            <person name="Bruce D."/>
            <person name="Goodwin L."/>
            <person name="Chain P."/>
            <person name="D'haeseleer P."/>
            <person name="Chen A."/>
            <person name="Palaniappan K."/>
            <person name="Ivanova N."/>
            <person name="Mavromatis K."/>
            <person name="Mikhailova N."/>
            <person name="Rohde M."/>
            <person name="Tindall B.J."/>
            <person name="Goker M."/>
            <person name="Bristow J."/>
            <person name="Eisen J.A."/>
            <person name="Markowitz V."/>
            <person name="Hugenholtz P."/>
            <person name="Kyrpides N.C."/>
            <person name="Klenk H.P."/>
        </authorList>
    </citation>
    <scope>NUCLEOTIDE SEQUENCE [LARGE SCALE GENOMIC DNA]</scope>
    <source>
        <strain evidence="2">ATCC 15386 / DSM 43017 / JCM 3036 / NBRC 12207 / P101</strain>
    </source>
</reference>
<accession>C7MQQ9</accession>
<gene>
    <name evidence="1" type="ordered locus">Svir_36330</name>
</gene>
<dbReference type="Proteomes" id="UP000000841">
    <property type="component" value="Chromosome"/>
</dbReference>
<keyword evidence="2" id="KW-1185">Reference proteome</keyword>
<dbReference type="EMBL" id="CP001683">
    <property type="protein sequence ID" value="ACU98586.1"/>
    <property type="molecule type" value="Genomic_DNA"/>
</dbReference>
<dbReference type="HOGENOM" id="CLU_1905236_0_0_11"/>